<dbReference type="EMBL" id="KN834817">
    <property type="protein sequence ID" value="KIK54322.1"/>
    <property type="molecule type" value="Genomic_DNA"/>
</dbReference>
<dbReference type="PANTHER" id="PTHR31639">
    <property type="entry name" value="F-BOX PROTEIN-LIKE"/>
    <property type="match status" value="1"/>
</dbReference>
<evidence type="ECO:0000256" key="1">
    <source>
        <dbReference type="SAM" id="MobiDB-lite"/>
    </source>
</evidence>
<dbReference type="PANTHER" id="PTHR31639:SF256">
    <property type="entry name" value="OS07G0242900 PROTEIN"/>
    <property type="match status" value="1"/>
</dbReference>
<gene>
    <name evidence="3" type="ORF">GYMLUDRAFT_48865</name>
</gene>
<evidence type="ECO:0000313" key="3">
    <source>
        <dbReference type="EMBL" id="KIK54322.1"/>
    </source>
</evidence>
<dbReference type="AlphaFoldDB" id="A0A0D0C8N0"/>
<dbReference type="InterPro" id="IPR032675">
    <property type="entry name" value="LRR_dom_sf"/>
</dbReference>
<dbReference type="OrthoDB" id="3249214at2759"/>
<dbReference type="CDD" id="cd09917">
    <property type="entry name" value="F-box_SF"/>
    <property type="match status" value="1"/>
</dbReference>
<feature type="domain" description="F-box" evidence="2">
    <location>
        <begin position="5"/>
        <end position="53"/>
    </location>
</feature>
<protein>
    <recommendedName>
        <fullName evidence="2">F-box domain-containing protein</fullName>
    </recommendedName>
</protein>
<organism evidence="3 4">
    <name type="scientific">Collybiopsis luxurians FD-317 M1</name>
    <dbReference type="NCBI Taxonomy" id="944289"/>
    <lineage>
        <taxon>Eukaryota</taxon>
        <taxon>Fungi</taxon>
        <taxon>Dikarya</taxon>
        <taxon>Basidiomycota</taxon>
        <taxon>Agaricomycotina</taxon>
        <taxon>Agaricomycetes</taxon>
        <taxon>Agaricomycetidae</taxon>
        <taxon>Agaricales</taxon>
        <taxon>Marasmiineae</taxon>
        <taxon>Omphalotaceae</taxon>
        <taxon>Collybiopsis</taxon>
        <taxon>Collybiopsis luxurians</taxon>
    </lineage>
</organism>
<keyword evidence="4" id="KW-1185">Reference proteome</keyword>
<sequence>MPSTPANLTQLPLEILDSIFSDLDSHSDLISLALSSKDLYHLVVPRHSDYRVLRIRHRLPGLWAHLAKRADLARNLREVYICQKTEQAMVERYPVVPMLTVGAGATTTNPFDLDKEKEVKVKAQGGLSGHVSSVYGLLHGAAQVVLQNVTNGPGQAINPGSGQVQPWPAQDPLKEEEERVRNVLTVMSYMDRLRVFHWDFRSNSGSLYMSPQQELILLQTLSGLPSISRLVLAGNLKCLKPGVVNGLQWFQMVWNMPNLKDLTLMGEVWSHSMTAPALKHVLKQCAQLESLQLPIEAISITDLVLPRLRCLSLFLQSGTTFNVIKQWNGFLENHPDLEDLWCNPSSTIILPANGLIKLKRLSVERNFIDSFVRRRDLEGGDAYGLRAYRDGRRGEGSDAGDDTAGDSGSEGNENGAFTLTRPIPQNLECLQYTSFKFGSGVLETLSLHTTFFSNLKKLYLLSVDGVDELNDIARCCPRLEWLSIHACGKFDLETWLNFLSSFSALHTFRGPGIWTSIEDDDGNGDNINNNNIVNDDDNAGGNSYDRMHSAIMQLVRRCPNLRELDHKSVHGKRGRNRNIVIFKEMKEDGGMHVSYEVRKPRVRDRVYLMDDAFV</sequence>
<reference evidence="3 4" key="1">
    <citation type="submission" date="2014-04" db="EMBL/GenBank/DDBJ databases">
        <title>Evolutionary Origins and Diversification of the Mycorrhizal Mutualists.</title>
        <authorList>
            <consortium name="DOE Joint Genome Institute"/>
            <consortium name="Mycorrhizal Genomics Consortium"/>
            <person name="Kohler A."/>
            <person name="Kuo A."/>
            <person name="Nagy L.G."/>
            <person name="Floudas D."/>
            <person name="Copeland A."/>
            <person name="Barry K.W."/>
            <person name="Cichocki N."/>
            <person name="Veneault-Fourrey C."/>
            <person name="LaButti K."/>
            <person name="Lindquist E.A."/>
            <person name="Lipzen A."/>
            <person name="Lundell T."/>
            <person name="Morin E."/>
            <person name="Murat C."/>
            <person name="Riley R."/>
            <person name="Ohm R."/>
            <person name="Sun H."/>
            <person name="Tunlid A."/>
            <person name="Henrissat B."/>
            <person name="Grigoriev I.V."/>
            <person name="Hibbett D.S."/>
            <person name="Martin F."/>
        </authorList>
    </citation>
    <scope>NUCLEOTIDE SEQUENCE [LARGE SCALE GENOMIC DNA]</scope>
    <source>
        <strain evidence="3 4">FD-317 M1</strain>
    </source>
</reference>
<dbReference type="SUPFAM" id="SSF52058">
    <property type="entry name" value="L domain-like"/>
    <property type="match status" value="1"/>
</dbReference>
<dbReference type="Proteomes" id="UP000053593">
    <property type="component" value="Unassembled WGS sequence"/>
</dbReference>
<proteinExistence type="predicted"/>
<evidence type="ECO:0000259" key="2">
    <source>
        <dbReference type="PROSITE" id="PS50181"/>
    </source>
</evidence>
<dbReference type="InterPro" id="IPR001810">
    <property type="entry name" value="F-box_dom"/>
</dbReference>
<name>A0A0D0C8N0_9AGAR</name>
<dbReference type="PROSITE" id="PS50181">
    <property type="entry name" value="FBOX"/>
    <property type="match status" value="1"/>
</dbReference>
<feature type="region of interest" description="Disordered" evidence="1">
    <location>
        <begin position="393"/>
        <end position="417"/>
    </location>
</feature>
<dbReference type="HOGENOM" id="CLU_035153_0_0_1"/>
<dbReference type="Gene3D" id="3.80.10.10">
    <property type="entry name" value="Ribonuclease Inhibitor"/>
    <property type="match status" value="2"/>
</dbReference>
<accession>A0A0D0C8N0</accession>
<evidence type="ECO:0000313" key="4">
    <source>
        <dbReference type="Proteomes" id="UP000053593"/>
    </source>
</evidence>